<protein>
    <submittedName>
        <fullName evidence="1">Uncharacterized protein</fullName>
    </submittedName>
</protein>
<evidence type="ECO:0000313" key="2">
    <source>
        <dbReference type="Proteomes" id="UP001244623"/>
    </source>
</evidence>
<sequence length="71" mass="8042">MNKKIFSGYGIDIVKRDGFFYIQYNDGSLVGKEIESKITEDEALKAQKSPKDASEIILLTQKRDGINTPKF</sequence>
<reference evidence="1 2" key="1">
    <citation type="submission" date="2023-07" db="EMBL/GenBank/DDBJ databases">
        <title>Sorghum-associated microbial communities from plants grown in Nebraska, USA.</title>
        <authorList>
            <person name="Schachtman D."/>
        </authorList>
    </citation>
    <scope>NUCLEOTIDE SEQUENCE [LARGE SCALE GENOMIC DNA]</scope>
    <source>
        <strain evidence="1 2">CC49</strain>
    </source>
</reference>
<gene>
    <name evidence="1" type="ORF">J2X94_000686</name>
</gene>
<dbReference type="RefSeq" id="WP_045140453.1">
    <property type="nucleotide sequence ID" value="NZ_JAUSSJ010000001.1"/>
</dbReference>
<dbReference type="EMBL" id="JAUSSJ010000001">
    <property type="protein sequence ID" value="MDQ0018558.1"/>
    <property type="molecule type" value="Genomic_DNA"/>
</dbReference>
<accession>A0ABT9T828</accession>
<evidence type="ECO:0000313" key="1">
    <source>
        <dbReference type="EMBL" id="MDQ0018558.1"/>
    </source>
</evidence>
<keyword evidence="2" id="KW-1185">Reference proteome</keyword>
<proteinExistence type="predicted"/>
<comment type="caution">
    <text evidence="1">The sequence shown here is derived from an EMBL/GenBank/DDBJ whole genome shotgun (WGS) entry which is preliminary data.</text>
</comment>
<dbReference type="Proteomes" id="UP001244623">
    <property type="component" value="Unassembled WGS sequence"/>
</dbReference>
<name>A0ABT9T828_9GAMM</name>
<organism evidence="1 2">
    <name type="scientific">[Curtobacterium] plantarum</name>
    <dbReference type="NCBI Taxonomy" id="221276"/>
    <lineage>
        <taxon>Bacteria</taxon>
        <taxon>Pseudomonadati</taxon>
        <taxon>Pseudomonadota</taxon>
        <taxon>Gammaproteobacteria</taxon>
        <taxon>Enterobacterales</taxon>
        <taxon>Erwiniaceae</taxon>
        <taxon>Pantoea</taxon>
    </lineage>
</organism>